<dbReference type="EMBL" id="KZ452026">
    <property type="protein sequence ID" value="PKA50307.1"/>
    <property type="molecule type" value="Genomic_DNA"/>
</dbReference>
<protein>
    <submittedName>
        <fullName evidence="2">Uncharacterized protein</fullName>
    </submittedName>
</protein>
<feature type="transmembrane region" description="Helical" evidence="1">
    <location>
        <begin position="19"/>
        <end position="36"/>
    </location>
</feature>
<dbReference type="Proteomes" id="UP000236161">
    <property type="component" value="Unassembled WGS sequence"/>
</dbReference>
<keyword evidence="1" id="KW-0812">Transmembrane</keyword>
<proteinExistence type="predicted"/>
<feature type="transmembrane region" description="Helical" evidence="1">
    <location>
        <begin position="48"/>
        <end position="76"/>
    </location>
</feature>
<keyword evidence="3" id="KW-1185">Reference proteome</keyword>
<keyword evidence="1" id="KW-0472">Membrane</keyword>
<accession>A0A2I0A434</accession>
<evidence type="ECO:0000313" key="2">
    <source>
        <dbReference type="EMBL" id="PKA50307.1"/>
    </source>
</evidence>
<reference evidence="2 3" key="1">
    <citation type="journal article" date="2017" name="Nature">
        <title>The Apostasia genome and the evolution of orchids.</title>
        <authorList>
            <person name="Zhang G.Q."/>
            <person name="Liu K.W."/>
            <person name="Li Z."/>
            <person name="Lohaus R."/>
            <person name="Hsiao Y.Y."/>
            <person name="Niu S.C."/>
            <person name="Wang J.Y."/>
            <person name="Lin Y.C."/>
            <person name="Xu Q."/>
            <person name="Chen L.J."/>
            <person name="Yoshida K."/>
            <person name="Fujiwara S."/>
            <person name="Wang Z.W."/>
            <person name="Zhang Y.Q."/>
            <person name="Mitsuda N."/>
            <person name="Wang M."/>
            <person name="Liu G.H."/>
            <person name="Pecoraro L."/>
            <person name="Huang H.X."/>
            <person name="Xiao X.J."/>
            <person name="Lin M."/>
            <person name="Wu X.Y."/>
            <person name="Wu W.L."/>
            <person name="Chen Y.Y."/>
            <person name="Chang S.B."/>
            <person name="Sakamoto S."/>
            <person name="Ohme-Takagi M."/>
            <person name="Yagi M."/>
            <person name="Zeng S.J."/>
            <person name="Shen C.Y."/>
            <person name="Yeh C.M."/>
            <person name="Luo Y.B."/>
            <person name="Tsai W.C."/>
            <person name="Van de Peer Y."/>
            <person name="Liu Z.J."/>
        </authorList>
    </citation>
    <scope>NUCLEOTIDE SEQUENCE [LARGE SCALE GENOMIC DNA]</scope>
    <source>
        <strain evidence="3">cv. Shenzhen</strain>
        <tissue evidence="2">Stem</tissue>
    </source>
</reference>
<evidence type="ECO:0000313" key="3">
    <source>
        <dbReference type="Proteomes" id="UP000236161"/>
    </source>
</evidence>
<name>A0A2I0A434_9ASPA</name>
<sequence>MIYLTSISLLLGRDKDFDWALLIKFVALLVLIRHAFPVRPALQAQLIALFIVGLHLLEELIVLWTGIFISFVLALLGSATEEMVEGFSLEATFSSMMNDFARITNSEKLQGLLSCRVLARSLSFLSSLRKV</sequence>
<evidence type="ECO:0000256" key="1">
    <source>
        <dbReference type="SAM" id="Phobius"/>
    </source>
</evidence>
<organism evidence="2 3">
    <name type="scientific">Apostasia shenzhenica</name>
    <dbReference type="NCBI Taxonomy" id="1088818"/>
    <lineage>
        <taxon>Eukaryota</taxon>
        <taxon>Viridiplantae</taxon>
        <taxon>Streptophyta</taxon>
        <taxon>Embryophyta</taxon>
        <taxon>Tracheophyta</taxon>
        <taxon>Spermatophyta</taxon>
        <taxon>Magnoliopsida</taxon>
        <taxon>Liliopsida</taxon>
        <taxon>Asparagales</taxon>
        <taxon>Orchidaceae</taxon>
        <taxon>Apostasioideae</taxon>
        <taxon>Apostasia</taxon>
    </lineage>
</organism>
<keyword evidence="1" id="KW-1133">Transmembrane helix</keyword>
<gene>
    <name evidence="2" type="ORF">AXF42_Ash013396</name>
</gene>
<dbReference type="AlphaFoldDB" id="A0A2I0A434"/>